<keyword evidence="8" id="KW-1185">Reference proteome</keyword>
<protein>
    <submittedName>
        <fullName evidence="7">Lipid A biosynthesis acyltransferase</fullName>
        <ecNumber evidence="7">2.3.1.-</ecNumber>
    </submittedName>
</protein>
<evidence type="ECO:0000256" key="3">
    <source>
        <dbReference type="ARBA" id="ARBA00022519"/>
    </source>
</evidence>
<keyword evidence="5" id="KW-0472">Membrane</keyword>
<reference evidence="7 8" key="1">
    <citation type="submission" date="2015-02" db="EMBL/GenBank/DDBJ databases">
        <title>Single-cell genomics of uncultivated deep-branching MTB reveals a conserved set of magnetosome genes.</title>
        <authorList>
            <person name="Kolinko S."/>
            <person name="Richter M."/>
            <person name="Glockner F.O."/>
            <person name="Brachmann A."/>
            <person name="Schuler D."/>
        </authorList>
    </citation>
    <scope>NUCLEOTIDE SEQUENCE [LARGE SCALE GENOMIC DNA]</scope>
    <source>
        <strain evidence="7">TM-1</strain>
    </source>
</reference>
<dbReference type="GO" id="GO:0016746">
    <property type="term" value="F:acyltransferase activity"/>
    <property type="evidence" value="ECO:0007669"/>
    <property type="project" value="UniProtKB-KW"/>
</dbReference>
<sequence>MGDLHYALSGGKRQRLLANLSDAGIDCCDKQQAVREYFRNHYMDRLFIFIVGRFDDRQIRRYIELEGVECLDAALGCGRGVVLVHGHFGPVHMPLTVLARCGFKIKQLGLPSDQGLSWV</sequence>
<dbReference type="Proteomes" id="UP000033423">
    <property type="component" value="Unassembled WGS sequence"/>
</dbReference>
<accession>A0A0F3GJM1</accession>
<dbReference type="GO" id="GO:0009247">
    <property type="term" value="P:glycolipid biosynthetic process"/>
    <property type="evidence" value="ECO:0007669"/>
    <property type="project" value="UniProtKB-ARBA"/>
</dbReference>
<comment type="subcellular location">
    <subcellularLocation>
        <location evidence="1">Cell inner membrane</location>
    </subcellularLocation>
</comment>
<proteinExistence type="predicted"/>
<evidence type="ECO:0000256" key="4">
    <source>
        <dbReference type="ARBA" id="ARBA00022679"/>
    </source>
</evidence>
<name>A0A0F3GJM1_9BACT</name>
<evidence type="ECO:0000256" key="5">
    <source>
        <dbReference type="ARBA" id="ARBA00023136"/>
    </source>
</evidence>
<evidence type="ECO:0000256" key="2">
    <source>
        <dbReference type="ARBA" id="ARBA00022475"/>
    </source>
</evidence>
<keyword evidence="4 7" id="KW-0808">Transferase</keyword>
<evidence type="ECO:0000256" key="1">
    <source>
        <dbReference type="ARBA" id="ARBA00004533"/>
    </source>
</evidence>
<keyword evidence="6 7" id="KW-0012">Acyltransferase</keyword>
<evidence type="ECO:0000313" key="7">
    <source>
        <dbReference type="EMBL" id="KJU82130.1"/>
    </source>
</evidence>
<feature type="non-terminal residue" evidence="7">
    <location>
        <position position="119"/>
    </location>
</feature>
<organism evidence="7 8">
    <name type="scientific">Candidatus Magnetobacterium bavaricum</name>
    <dbReference type="NCBI Taxonomy" id="29290"/>
    <lineage>
        <taxon>Bacteria</taxon>
        <taxon>Pseudomonadati</taxon>
        <taxon>Nitrospirota</taxon>
        <taxon>Thermodesulfovibrionia</taxon>
        <taxon>Thermodesulfovibrionales</taxon>
        <taxon>Candidatus Magnetobacteriaceae</taxon>
        <taxon>Candidatus Magnetobacterium</taxon>
    </lineage>
</organism>
<dbReference type="Pfam" id="PF03279">
    <property type="entry name" value="Lip_A_acyltrans"/>
    <property type="match status" value="1"/>
</dbReference>
<keyword evidence="2" id="KW-1003">Cell membrane</keyword>
<dbReference type="AlphaFoldDB" id="A0A0F3GJM1"/>
<dbReference type="EC" id="2.3.1.-" evidence="7"/>
<dbReference type="InterPro" id="IPR004960">
    <property type="entry name" value="LipA_acyltrans"/>
</dbReference>
<dbReference type="EMBL" id="LACI01002416">
    <property type="protein sequence ID" value="KJU82130.1"/>
    <property type="molecule type" value="Genomic_DNA"/>
</dbReference>
<evidence type="ECO:0000313" key="8">
    <source>
        <dbReference type="Proteomes" id="UP000033423"/>
    </source>
</evidence>
<keyword evidence="3" id="KW-0997">Cell inner membrane</keyword>
<gene>
    <name evidence="7" type="ORF">MBAV_005679</name>
</gene>
<dbReference type="GO" id="GO:0005886">
    <property type="term" value="C:plasma membrane"/>
    <property type="evidence" value="ECO:0007669"/>
    <property type="project" value="UniProtKB-SubCell"/>
</dbReference>
<comment type="caution">
    <text evidence="7">The sequence shown here is derived from an EMBL/GenBank/DDBJ whole genome shotgun (WGS) entry which is preliminary data.</text>
</comment>
<evidence type="ECO:0000256" key="6">
    <source>
        <dbReference type="ARBA" id="ARBA00023315"/>
    </source>
</evidence>